<reference evidence="2 3" key="1">
    <citation type="submission" date="2024-02" db="EMBL/GenBank/DDBJ databases">
        <title>Bacterial strain from lacustrine sediment.</title>
        <authorList>
            <person name="Petit C."/>
            <person name="Fadhlaoui K."/>
        </authorList>
    </citation>
    <scope>NUCLEOTIDE SEQUENCE [LARGE SCALE GENOMIC DNA]</scope>
    <source>
        <strain evidence="2 3">IPX-CK</strain>
    </source>
</reference>
<dbReference type="SUPFAM" id="SSF140931">
    <property type="entry name" value="Fic-like"/>
    <property type="match status" value="1"/>
</dbReference>
<sequence>MSITEFIRNNKEYFEDFITRSTYHSNAIEGNTLSYADTYAIIFNDNDFKVSAKPREIYEAINHKYAIDYVLDHLDDDLTEKLIKEIAIIINKNINEISGYRKVSVRIQGAEHIPPAAFELPQKMMYFVYNYNHVEYPDIFEKIADGHIQMERIHPFEDGNGRTGRLLVNYEFLKNGMAPIVIPKDERGKYFSFLSNSDSKGLRQFFRELEEKEIEHMKKFVEMQKSTSGKIEINKVISDIQSRLNVKDDNAHNNERMI</sequence>
<evidence type="ECO:0000313" key="3">
    <source>
        <dbReference type="Proteomes" id="UP001451571"/>
    </source>
</evidence>
<proteinExistence type="predicted"/>
<dbReference type="Gene3D" id="1.10.3290.10">
    <property type="entry name" value="Fido-like domain"/>
    <property type="match status" value="1"/>
</dbReference>
<dbReference type="PANTHER" id="PTHR13504">
    <property type="entry name" value="FIDO DOMAIN-CONTAINING PROTEIN DDB_G0283145"/>
    <property type="match status" value="1"/>
</dbReference>
<feature type="domain" description="Fido" evidence="1">
    <location>
        <begin position="78"/>
        <end position="211"/>
    </location>
</feature>
<accession>A0ABZ3ER64</accession>
<organism evidence="2 3">
    <name type="scientific">Kineothrix sedimenti</name>
    <dbReference type="NCBI Taxonomy" id="3123317"/>
    <lineage>
        <taxon>Bacteria</taxon>
        <taxon>Bacillati</taxon>
        <taxon>Bacillota</taxon>
        <taxon>Clostridia</taxon>
        <taxon>Lachnospirales</taxon>
        <taxon>Lachnospiraceae</taxon>
        <taxon>Kineothrix</taxon>
    </lineage>
</organism>
<dbReference type="PROSITE" id="PS51459">
    <property type="entry name" value="FIDO"/>
    <property type="match status" value="1"/>
</dbReference>
<name>A0ABZ3ER64_9FIRM</name>
<dbReference type="RefSeq" id="WP_342755913.1">
    <property type="nucleotide sequence ID" value="NZ_CP146256.1"/>
</dbReference>
<dbReference type="Pfam" id="PF02661">
    <property type="entry name" value="Fic"/>
    <property type="match status" value="1"/>
</dbReference>
<gene>
    <name evidence="2" type="ORF">V6984_12215</name>
</gene>
<protein>
    <submittedName>
        <fullName evidence="2">Fic family protein</fullName>
    </submittedName>
</protein>
<dbReference type="PANTHER" id="PTHR13504:SF38">
    <property type="entry name" value="FIDO DOMAIN-CONTAINING PROTEIN"/>
    <property type="match status" value="1"/>
</dbReference>
<dbReference type="InterPro" id="IPR036597">
    <property type="entry name" value="Fido-like_dom_sf"/>
</dbReference>
<dbReference type="EMBL" id="CP146256">
    <property type="protein sequence ID" value="XAH72295.1"/>
    <property type="molecule type" value="Genomic_DNA"/>
</dbReference>
<keyword evidence="3" id="KW-1185">Reference proteome</keyword>
<dbReference type="InterPro" id="IPR003812">
    <property type="entry name" value="Fido"/>
</dbReference>
<dbReference type="Proteomes" id="UP001451571">
    <property type="component" value="Chromosome"/>
</dbReference>
<dbReference type="InterPro" id="IPR040198">
    <property type="entry name" value="Fido_containing"/>
</dbReference>
<evidence type="ECO:0000259" key="1">
    <source>
        <dbReference type="PROSITE" id="PS51459"/>
    </source>
</evidence>
<evidence type="ECO:0000313" key="2">
    <source>
        <dbReference type="EMBL" id="XAH72295.1"/>
    </source>
</evidence>